<gene>
    <name evidence="2" type="ORF">EUX57_14130</name>
</gene>
<feature type="transmembrane region" description="Helical" evidence="1">
    <location>
        <begin position="21"/>
        <end position="38"/>
    </location>
</feature>
<comment type="caution">
    <text evidence="2">The sequence shown here is derived from an EMBL/GenBank/DDBJ whole genome shotgun (WGS) entry which is preliminary data.</text>
</comment>
<keyword evidence="1" id="KW-1133">Transmembrane helix</keyword>
<evidence type="ECO:0000313" key="2">
    <source>
        <dbReference type="EMBL" id="RZI31151.1"/>
    </source>
</evidence>
<feature type="transmembrane region" description="Helical" evidence="1">
    <location>
        <begin position="50"/>
        <end position="73"/>
    </location>
</feature>
<organism evidence="2 3">
    <name type="scientific">Pseudomonas orientalis</name>
    <dbReference type="NCBI Taxonomy" id="76758"/>
    <lineage>
        <taxon>Bacteria</taxon>
        <taxon>Pseudomonadati</taxon>
        <taxon>Pseudomonadota</taxon>
        <taxon>Gammaproteobacteria</taxon>
        <taxon>Pseudomonadales</taxon>
        <taxon>Pseudomonadaceae</taxon>
        <taxon>Pseudomonas</taxon>
    </lineage>
</organism>
<accession>A0A4Q7CZE2</accession>
<evidence type="ECO:0000313" key="3">
    <source>
        <dbReference type="Proteomes" id="UP000293369"/>
    </source>
</evidence>
<keyword evidence="1" id="KW-0812">Transmembrane</keyword>
<name>A0A4Q7CZE2_9PSED</name>
<dbReference type="Proteomes" id="UP000293369">
    <property type="component" value="Unassembled WGS sequence"/>
</dbReference>
<sequence>MTMVETQLKIFKLIKSASPQANILLVSSTLLLLLKILVLNKFEPLFTGAYAIGLIVEAILASVIASYVFYLIVVHLKEINDRETIAPYIAKQTNRVILSCKGQVAAFSNTANTELAFNTLSKEELELALKKIPPYSEAPLSFGLNQKNANWFQYFEYESKRTRSSIQRTLQQLPFLEAELISNLAAIDDCIHVDMASFFASQKFNNTDLSAFSGQFYEYYTLNRKLESLLTKYNYPNERI</sequence>
<dbReference type="RefSeq" id="WP_130138579.1">
    <property type="nucleotide sequence ID" value="NZ_SGFE01000024.1"/>
</dbReference>
<evidence type="ECO:0000256" key="1">
    <source>
        <dbReference type="SAM" id="Phobius"/>
    </source>
</evidence>
<dbReference type="EMBL" id="SGFE01000024">
    <property type="protein sequence ID" value="RZI31151.1"/>
    <property type="molecule type" value="Genomic_DNA"/>
</dbReference>
<proteinExistence type="predicted"/>
<keyword evidence="1" id="KW-0472">Membrane</keyword>
<dbReference type="AlphaFoldDB" id="A0A4Q7CZE2"/>
<reference evidence="2 3" key="1">
    <citation type="submission" date="2019-02" db="EMBL/GenBank/DDBJ databases">
        <title>Pseudomonas spp from wheat grain.</title>
        <authorList>
            <person name="Cho G.-S."/>
            <person name="Franz C.M.A.P."/>
        </authorList>
    </citation>
    <scope>NUCLEOTIDE SEQUENCE [LARGE SCALE GENOMIC DNA]</scope>
    <source>
        <strain evidence="2 3">133NRW</strain>
    </source>
</reference>
<protein>
    <submittedName>
        <fullName evidence="2">Uncharacterized protein</fullName>
    </submittedName>
</protein>